<sequence length="1871" mass="198275">MGDRRPKGMRRWDAPVETRRAVARRPQSGLWILVAADLERDAGGFGRALNRAGANAKRRIGPSPEIGPLKARRLHHAERTTVAAVGIVPRGAVAIAPGAVLGLADHEVQRAGFAQRQRHGGRIVLIAARAHADAELAVHLARLAFGPGVDRGVAGGFRRAFADPASDLLISGQPMRSGALHGGAGRAVSRGGGKGGSRRRQHSLFATRRGRDHALGVHVRQQHRGGGHRNCGPKTTIGSSGPIAAPQRIRQGLAFGRKAERHRVDAVAQTGRRRAVGEHMAQMAAAAGAADLGADHAVAGVADLAHVRLVERREEAGPAGAALELAEDPGPLLAQQGPAEGRLGAVGQKDALLLGRQIGLQRHTLALARRRQIKARGRTQRRGGFGLGHAPKIGRAGRCFHRPAPLVQIASTGLAAFIGPQVARSAVGPLKETTDPGAHGGFVGRVAGVGQALRRDVALVVGALTRGPGLVAIAEVRIVRRQTLHGRLDEDRVHGGRRTGQLHVRQTGQQVQGVQAAVGAAAVDQNHDLALHRIGGAGVGDRRTARHDEGLLTSGQRRVKGGDDGLGLFDHSARFLHEARIGLHAAQGVGEPLTVGRGGAIGDLASFRLAADGELGRPDAVGQAIAARGGVGGVTLGAAQVDDQALSAAQGAELAFDLGEEGVPAGIVFQRVDVNPRTTVNLLDRQLGRAGREDGGAVGGFQVGGGRRLRAQRVVAGATTDLELAGRGHAPGHGVVAVPQQIGGGADAACLGGQVAFEPIQLGLGEVRDRLDVAGLDHGADRRRVAHARLDVGDDILTVAPGRGHAGPAGGEEGAGAFERRRRGDVRVAEAVGVVAQQVGVALAAVDLTGLGHGVRQTGVDPAAEGFAGGARDHGGGVVGLQGVVRGLKILARQVAEVLGRGAASREGQSENSRRSGEQTLVERPDPAGLRHGLAAPSSASGLGRRRRAHPRCRRFGPAAGAEGVQPLRRVTEDSERRFGRLNRAEDPLEGCLQGPVRLIHRRQDAEVDQAGDTVLGDAAGHDAAEMIQVGLHVQADAVEADPFADFHADGGDLVLTAPARALAFDPDADAPLTHPRLDAELIQSADDPVFQAMHEGAHVLAAPVQVEHDISHALAGTMIGELPAPPYRSRRSRDFGRAGPFGPADATAAAHGSRRPRRGLCPDGVLRRKGRGRRRRWRRHAPARPAGRPAPRRRRRPDGLPDVRAPRRGGAVAAAGPAGRHPARTGRRHPRGSAGAGASPDPGRSSAGAGLRRRRRRGRRPGGRPAREGAGRHARGRSRRDRKLAGLSRGFRRPPDAARGHGRAAVLDRRPDHRPRPPSGRGPARAVLRRLCGRSGEPPGRRCGRQPPAARAARDAAGPADGAGDGNPGRDGPGRGRLHLRQVPPDLGPGGGARRTAGREPRGHPASGGCLGRRPVFGRAGDRARPRALAGHQPVHRRPRRRGHRLLRGVDREAGGAGCADAHRGRYRGQRRHPGPDRHRARPGDARADLVQRRAHLLARDDGGPGQWSGAVAPDRSGGGLLVPRLAHRGGHQRGHGPEPAGRGHCRGSDASDPVQAEVRPRRLLGGVRDGDHRLLRLPDLPRPGDHRPALRASCSDPTRFGTRLAASPCGRARPFRIGSVRVRNYLPASEGVPRGPASDQELRGLPPPDRASSRRRVDHRLWPRQIRPPRRDHHRGRSRTAAAIRPAAHRRGHQQPRLDPAEPASVRRPGQLHLLVERRRPGPRRRGPERLARPGSARHRRPLSPALGRARPVRRRPRPARPAGPAADRPGPGARFAQRISRRGRDARHGSGPAPREAQPRPRAERHRRRHLHRRHRPAGLPRRRRRLPSRSGVATGDRRHGPDRRGSGRHRPDLHRHSRLEPDAPAEQ</sequence>
<evidence type="ECO:0000256" key="1">
    <source>
        <dbReference type="SAM" id="MobiDB-lite"/>
    </source>
</evidence>
<feature type="compositionally biased region" description="Basic residues" evidence="1">
    <location>
        <begin position="1252"/>
        <end position="1263"/>
    </location>
</feature>
<feature type="compositionally biased region" description="Basic and acidic residues" evidence="1">
    <location>
        <begin position="1307"/>
        <end position="1316"/>
    </location>
</feature>
<feature type="region of interest" description="Disordered" evidence="1">
    <location>
        <begin position="1529"/>
        <end position="1601"/>
    </location>
</feature>
<proteinExistence type="predicted"/>
<evidence type="ECO:0000313" key="2">
    <source>
        <dbReference type="Proteomes" id="UP000038045"/>
    </source>
</evidence>
<name>A0A0N4Z8I6_PARTI</name>
<accession>A0A0N4Z8I6</accession>
<feature type="compositionally biased region" description="Gly residues" evidence="1">
    <location>
        <begin position="180"/>
        <end position="195"/>
    </location>
</feature>
<dbReference type="Proteomes" id="UP000038045">
    <property type="component" value="Unplaced"/>
</dbReference>
<feature type="compositionally biased region" description="Basic and acidic residues" evidence="1">
    <location>
        <begin position="908"/>
        <end position="926"/>
    </location>
</feature>
<feature type="compositionally biased region" description="Low complexity" evidence="1">
    <location>
        <begin position="1209"/>
        <end position="1221"/>
    </location>
</feature>
<dbReference type="WBParaSite" id="PTRK_0000358300.1">
    <property type="protein sequence ID" value="PTRK_0000358300.1"/>
    <property type="gene ID" value="PTRK_0000358300"/>
</dbReference>
<feature type="compositionally biased region" description="Low complexity" evidence="1">
    <location>
        <begin position="1233"/>
        <end position="1251"/>
    </location>
</feature>
<keyword evidence="2" id="KW-1185">Reference proteome</keyword>
<feature type="region of interest" description="Disordered" evidence="1">
    <location>
        <begin position="1630"/>
        <end position="1871"/>
    </location>
</feature>
<feature type="compositionally biased region" description="Basic residues" evidence="1">
    <location>
        <begin position="1168"/>
        <end position="1183"/>
    </location>
</feature>
<feature type="compositionally biased region" description="Gly residues" evidence="1">
    <location>
        <begin position="1362"/>
        <end position="1372"/>
    </location>
</feature>
<feature type="compositionally biased region" description="Basic residues" evidence="1">
    <location>
        <begin position="1669"/>
        <end position="1680"/>
    </location>
</feature>
<evidence type="ECO:0000313" key="3">
    <source>
        <dbReference type="WBParaSite" id="PTRK_0000358300.1"/>
    </source>
</evidence>
<feature type="compositionally biased region" description="Low complexity" evidence="1">
    <location>
        <begin position="1346"/>
        <end position="1361"/>
    </location>
</feature>
<organism evidence="2 3">
    <name type="scientific">Parastrongyloides trichosuri</name>
    <name type="common">Possum-specific nematode worm</name>
    <dbReference type="NCBI Taxonomy" id="131310"/>
    <lineage>
        <taxon>Eukaryota</taxon>
        <taxon>Metazoa</taxon>
        <taxon>Ecdysozoa</taxon>
        <taxon>Nematoda</taxon>
        <taxon>Chromadorea</taxon>
        <taxon>Rhabditida</taxon>
        <taxon>Tylenchina</taxon>
        <taxon>Panagrolaimomorpha</taxon>
        <taxon>Strongyloidoidea</taxon>
        <taxon>Strongyloididae</taxon>
        <taxon>Parastrongyloides</taxon>
    </lineage>
</organism>
<feature type="region of interest" description="Disordered" evidence="1">
    <location>
        <begin position="901"/>
        <end position="976"/>
    </location>
</feature>
<feature type="compositionally biased region" description="Basic residues" evidence="1">
    <location>
        <begin position="1273"/>
        <end position="1283"/>
    </location>
</feature>
<feature type="region of interest" description="Disordered" evidence="1">
    <location>
        <begin position="1121"/>
        <end position="1487"/>
    </location>
</feature>
<feature type="compositionally biased region" description="Basic and acidic residues" evidence="1">
    <location>
        <begin position="1839"/>
        <end position="1849"/>
    </location>
</feature>
<feature type="compositionally biased region" description="Basic residues" evidence="1">
    <location>
        <begin position="944"/>
        <end position="955"/>
    </location>
</feature>
<feature type="compositionally biased region" description="Basic residues" evidence="1">
    <location>
        <begin position="1222"/>
        <end position="1232"/>
    </location>
</feature>
<feature type="compositionally biased region" description="Basic residues" evidence="1">
    <location>
        <begin position="1850"/>
        <end position="1861"/>
    </location>
</feature>
<protein>
    <submittedName>
        <fullName evidence="3">DNA helicase</fullName>
    </submittedName>
</protein>
<feature type="compositionally biased region" description="Basic and acidic residues" evidence="1">
    <location>
        <begin position="1717"/>
        <end position="1734"/>
    </location>
</feature>
<feature type="region of interest" description="Disordered" evidence="1">
    <location>
        <begin position="222"/>
        <end position="243"/>
    </location>
</feature>
<feature type="region of interest" description="Disordered" evidence="1">
    <location>
        <begin position="179"/>
        <end position="201"/>
    </location>
</feature>
<feature type="compositionally biased region" description="Low complexity" evidence="1">
    <location>
        <begin position="933"/>
        <end position="943"/>
    </location>
</feature>
<feature type="compositionally biased region" description="Basic residues" evidence="1">
    <location>
        <begin position="1435"/>
        <end position="1448"/>
    </location>
</feature>
<feature type="compositionally biased region" description="Basic residues" evidence="1">
    <location>
        <begin position="1806"/>
        <end position="1831"/>
    </location>
</feature>
<reference evidence="3" key="1">
    <citation type="submission" date="2017-02" db="UniProtKB">
        <authorList>
            <consortium name="WormBaseParasite"/>
        </authorList>
    </citation>
    <scope>IDENTIFICATION</scope>
</reference>
<feature type="compositionally biased region" description="Basic and acidic residues" evidence="1">
    <location>
        <begin position="1475"/>
        <end position="1487"/>
    </location>
</feature>
<feature type="compositionally biased region" description="Low complexity" evidence="1">
    <location>
        <begin position="1763"/>
        <end position="1779"/>
    </location>
</feature>